<feature type="domain" description="Reverse transcriptase" evidence="7">
    <location>
        <begin position="1"/>
        <end position="169"/>
    </location>
</feature>
<dbReference type="FunFam" id="3.10.20.370:FF:000001">
    <property type="entry name" value="Retrovirus-related Pol polyprotein from transposon 17.6-like protein"/>
    <property type="match status" value="1"/>
</dbReference>
<dbReference type="PROSITE" id="PS50878">
    <property type="entry name" value="RT_POL"/>
    <property type="match status" value="1"/>
</dbReference>
<dbReference type="InterPro" id="IPR043502">
    <property type="entry name" value="DNA/RNA_pol_sf"/>
</dbReference>
<proteinExistence type="predicted"/>
<evidence type="ECO:0000256" key="1">
    <source>
        <dbReference type="ARBA" id="ARBA00022679"/>
    </source>
</evidence>
<dbReference type="InterPro" id="IPR041373">
    <property type="entry name" value="RT_RNaseH"/>
</dbReference>
<dbReference type="Pfam" id="PF17917">
    <property type="entry name" value="RT_RNaseH"/>
    <property type="match status" value="1"/>
</dbReference>
<reference evidence="8 9" key="1">
    <citation type="journal article" date="2021" name="bioRxiv">
        <title>The Gossypium anomalum genome as a resource for cotton improvement and evolutionary analysis of hybrid incompatibility.</title>
        <authorList>
            <person name="Grover C.E."/>
            <person name="Yuan D."/>
            <person name="Arick M.A."/>
            <person name="Miller E.R."/>
            <person name="Hu G."/>
            <person name="Peterson D.G."/>
            <person name="Wendel J.F."/>
            <person name="Udall J.A."/>
        </authorList>
    </citation>
    <scope>NUCLEOTIDE SEQUENCE [LARGE SCALE GENOMIC DNA]</scope>
    <source>
        <strain evidence="8">JFW-Udall</strain>
        <tissue evidence="8">Leaf</tissue>
    </source>
</reference>
<dbReference type="InterPro" id="IPR043128">
    <property type="entry name" value="Rev_trsase/Diguanyl_cyclase"/>
</dbReference>
<name>A0A8J5Y5G0_9ROSI</name>
<keyword evidence="3" id="KW-0540">Nuclease</keyword>
<dbReference type="OrthoDB" id="1420748at2759"/>
<dbReference type="Pfam" id="PF00078">
    <property type="entry name" value="RVT_1"/>
    <property type="match status" value="1"/>
</dbReference>
<dbReference type="GO" id="GO:0003964">
    <property type="term" value="F:RNA-directed DNA polymerase activity"/>
    <property type="evidence" value="ECO:0007669"/>
    <property type="project" value="UniProtKB-KW"/>
</dbReference>
<dbReference type="CDD" id="cd01647">
    <property type="entry name" value="RT_LTR"/>
    <property type="match status" value="1"/>
</dbReference>
<evidence type="ECO:0000313" key="8">
    <source>
        <dbReference type="EMBL" id="KAG8473607.1"/>
    </source>
</evidence>
<keyword evidence="4" id="KW-0255">Endonuclease</keyword>
<dbReference type="GO" id="GO:0016787">
    <property type="term" value="F:hydrolase activity"/>
    <property type="evidence" value="ECO:0007669"/>
    <property type="project" value="UniProtKB-KW"/>
</dbReference>
<keyword evidence="1" id="KW-0808">Transferase</keyword>
<sequence>MRLCVDYRQLNKVTIKNKYPLPRIDDLFDQLRGASVFSKIDLRSGYYQLKVKKSDVPKTTFRTSYDHYEFLLVPFGLTNAPVTFMDLINHIFQPYLDQFVVVFIYDILVYSKSDLEYDQHMTKVVFLGHVVSADGIRVDPKKIETIVQWKPPRNVSECQESFEKLKQMLTEAPVLTLPESRKDFIVYSDASLSGLGCVLMQDEKVIAYASRQLKPHERNYPTNDLEPAAMIFALKIWKHYLYSEKCYIYTNHKSLKYLLSQIELNLRQRRWIELLKYYDCVIDYHPGKANVVADALCRKTTIDLRVMFARLSITDDRSILAKLRIKPIMFD</sequence>
<dbReference type="PANTHER" id="PTHR37984">
    <property type="entry name" value="PROTEIN CBG26694"/>
    <property type="match status" value="1"/>
</dbReference>
<dbReference type="GO" id="GO:0004519">
    <property type="term" value="F:endonuclease activity"/>
    <property type="evidence" value="ECO:0007669"/>
    <property type="project" value="UniProtKB-KW"/>
</dbReference>
<evidence type="ECO:0000256" key="5">
    <source>
        <dbReference type="ARBA" id="ARBA00022801"/>
    </source>
</evidence>
<dbReference type="Gene3D" id="3.10.10.10">
    <property type="entry name" value="HIV Type 1 Reverse Transcriptase, subunit A, domain 1"/>
    <property type="match status" value="1"/>
</dbReference>
<dbReference type="PANTHER" id="PTHR37984:SF5">
    <property type="entry name" value="PROTEIN NYNRIN-LIKE"/>
    <property type="match status" value="1"/>
</dbReference>
<dbReference type="Proteomes" id="UP000701853">
    <property type="component" value="Chromosome 13"/>
</dbReference>
<dbReference type="SUPFAM" id="SSF56672">
    <property type="entry name" value="DNA/RNA polymerases"/>
    <property type="match status" value="1"/>
</dbReference>
<evidence type="ECO:0000256" key="2">
    <source>
        <dbReference type="ARBA" id="ARBA00022695"/>
    </source>
</evidence>
<dbReference type="EMBL" id="JAHUZN010000013">
    <property type="protein sequence ID" value="KAG8473607.1"/>
    <property type="molecule type" value="Genomic_DNA"/>
</dbReference>
<keyword evidence="9" id="KW-1185">Reference proteome</keyword>
<dbReference type="CDD" id="cd09274">
    <property type="entry name" value="RNase_HI_RT_Ty3"/>
    <property type="match status" value="1"/>
</dbReference>
<keyword evidence="5" id="KW-0378">Hydrolase</keyword>
<keyword evidence="2" id="KW-0548">Nucleotidyltransferase</keyword>
<dbReference type="Gene3D" id="3.10.20.370">
    <property type="match status" value="1"/>
</dbReference>
<evidence type="ECO:0000256" key="3">
    <source>
        <dbReference type="ARBA" id="ARBA00022722"/>
    </source>
</evidence>
<dbReference type="AlphaFoldDB" id="A0A8J5Y5G0"/>
<protein>
    <recommendedName>
        <fullName evidence="7">Reverse transcriptase domain-containing protein</fullName>
    </recommendedName>
</protein>
<accession>A0A8J5Y5G0</accession>
<evidence type="ECO:0000256" key="6">
    <source>
        <dbReference type="ARBA" id="ARBA00022918"/>
    </source>
</evidence>
<organism evidence="8 9">
    <name type="scientific">Gossypium anomalum</name>
    <dbReference type="NCBI Taxonomy" id="47600"/>
    <lineage>
        <taxon>Eukaryota</taxon>
        <taxon>Viridiplantae</taxon>
        <taxon>Streptophyta</taxon>
        <taxon>Embryophyta</taxon>
        <taxon>Tracheophyta</taxon>
        <taxon>Spermatophyta</taxon>
        <taxon>Magnoliopsida</taxon>
        <taxon>eudicotyledons</taxon>
        <taxon>Gunneridae</taxon>
        <taxon>Pentapetalae</taxon>
        <taxon>rosids</taxon>
        <taxon>malvids</taxon>
        <taxon>Malvales</taxon>
        <taxon>Malvaceae</taxon>
        <taxon>Malvoideae</taxon>
        <taxon>Gossypium</taxon>
    </lineage>
</organism>
<evidence type="ECO:0000259" key="7">
    <source>
        <dbReference type="PROSITE" id="PS50878"/>
    </source>
</evidence>
<dbReference type="Gene3D" id="3.30.70.270">
    <property type="match status" value="1"/>
</dbReference>
<dbReference type="InterPro" id="IPR050951">
    <property type="entry name" value="Retrovirus_Pol_polyprotein"/>
</dbReference>
<evidence type="ECO:0000256" key="4">
    <source>
        <dbReference type="ARBA" id="ARBA00022759"/>
    </source>
</evidence>
<comment type="caution">
    <text evidence="8">The sequence shown here is derived from an EMBL/GenBank/DDBJ whole genome shotgun (WGS) entry which is preliminary data.</text>
</comment>
<keyword evidence="6" id="KW-0695">RNA-directed DNA polymerase</keyword>
<gene>
    <name evidence="8" type="ORF">CXB51_035724</name>
</gene>
<dbReference type="InterPro" id="IPR000477">
    <property type="entry name" value="RT_dom"/>
</dbReference>
<evidence type="ECO:0000313" key="9">
    <source>
        <dbReference type="Proteomes" id="UP000701853"/>
    </source>
</evidence>